<evidence type="ECO:0000313" key="2">
    <source>
        <dbReference type="EMBL" id="MPR28294.1"/>
    </source>
</evidence>
<keyword evidence="3" id="KW-1185">Reference proteome</keyword>
<keyword evidence="1" id="KW-1133">Transmembrane helix</keyword>
<dbReference type="Proteomes" id="UP000403266">
    <property type="component" value="Unassembled WGS sequence"/>
</dbReference>
<dbReference type="OrthoDB" id="2974133at2"/>
<organism evidence="2 3">
    <name type="scientific">Microvirga tunisiensis</name>
    <dbReference type="NCBI Taxonomy" id="2108360"/>
    <lineage>
        <taxon>Bacteria</taxon>
        <taxon>Pseudomonadati</taxon>
        <taxon>Pseudomonadota</taxon>
        <taxon>Alphaproteobacteria</taxon>
        <taxon>Hyphomicrobiales</taxon>
        <taxon>Methylobacteriaceae</taxon>
        <taxon>Microvirga</taxon>
    </lineage>
</organism>
<feature type="transmembrane region" description="Helical" evidence="1">
    <location>
        <begin position="16"/>
        <end position="38"/>
    </location>
</feature>
<name>A0A5N7MQA5_9HYPH</name>
<gene>
    <name evidence="2" type="ORF">FS320_24835</name>
</gene>
<dbReference type="AlphaFoldDB" id="A0A5N7MQA5"/>
<evidence type="ECO:0000313" key="3">
    <source>
        <dbReference type="Proteomes" id="UP000403266"/>
    </source>
</evidence>
<evidence type="ECO:0000256" key="1">
    <source>
        <dbReference type="SAM" id="Phobius"/>
    </source>
</evidence>
<comment type="caution">
    <text evidence="2">The sequence shown here is derived from an EMBL/GenBank/DDBJ whole genome shotgun (WGS) entry which is preliminary data.</text>
</comment>
<dbReference type="EMBL" id="VOSK01000135">
    <property type="protein sequence ID" value="MPR28294.1"/>
    <property type="molecule type" value="Genomic_DNA"/>
</dbReference>
<protein>
    <submittedName>
        <fullName evidence="2">Uncharacterized protein</fullName>
    </submittedName>
</protein>
<keyword evidence="1" id="KW-0812">Transmembrane</keyword>
<sequence length="61" mass="6800">MQHSRAVRLPPSWRQLGPIIAVSGLFTFGWTSSVLVYVMTQFGTLDTHHAERKKIADSSDA</sequence>
<reference evidence="2 3" key="1">
    <citation type="journal article" date="2019" name="Syst. Appl. Microbiol.">
        <title>Microvirga tunisiensis sp. nov., a root nodule symbiotic bacterium isolated from Lupinus micranthus and L. luteus grown in Northern Tunisia.</title>
        <authorList>
            <person name="Msaddak A."/>
            <person name="Rejili M."/>
            <person name="Duran D."/>
            <person name="Mars M."/>
            <person name="Palacios J.M."/>
            <person name="Ruiz-Argueso T."/>
            <person name="Rey L."/>
            <person name="Imperial J."/>
        </authorList>
    </citation>
    <scope>NUCLEOTIDE SEQUENCE [LARGE SCALE GENOMIC DNA]</scope>
    <source>
        <strain evidence="2 3">Lmie10</strain>
    </source>
</reference>
<proteinExistence type="predicted"/>
<dbReference type="RefSeq" id="WP_152714590.1">
    <property type="nucleotide sequence ID" value="NZ_VOSJ01000135.1"/>
</dbReference>
<keyword evidence="1" id="KW-0472">Membrane</keyword>
<accession>A0A5N7MQA5</accession>